<keyword evidence="4" id="KW-1185">Reference proteome</keyword>
<dbReference type="AlphaFoldDB" id="A0A8H3F2R6"/>
<evidence type="ECO:0000256" key="1">
    <source>
        <dbReference type="SAM" id="MobiDB-lite"/>
    </source>
</evidence>
<keyword evidence="2" id="KW-0732">Signal</keyword>
<organism evidence="3 4">
    <name type="scientific">Imshaugia aleurites</name>
    <dbReference type="NCBI Taxonomy" id="172621"/>
    <lineage>
        <taxon>Eukaryota</taxon>
        <taxon>Fungi</taxon>
        <taxon>Dikarya</taxon>
        <taxon>Ascomycota</taxon>
        <taxon>Pezizomycotina</taxon>
        <taxon>Lecanoromycetes</taxon>
        <taxon>OSLEUM clade</taxon>
        <taxon>Lecanoromycetidae</taxon>
        <taxon>Lecanorales</taxon>
        <taxon>Lecanorineae</taxon>
        <taxon>Parmeliaceae</taxon>
        <taxon>Imshaugia</taxon>
    </lineage>
</organism>
<proteinExistence type="predicted"/>
<dbReference type="EMBL" id="CAJPDT010000014">
    <property type="protein sequence ID" value="CAF9914912.1"/>
    <property type="molecule type" value="Genomic_DNA"/>
</dbReference>
<evidence type="ECO:0000313" key="3">
    <source>
        <dbReference type="EMBL" id="CAF9914912.1"/>
    </source>
</evidence>
<gene>
    <name evidence="3" type="ORF">IMSHALPRED_002279</name>
</gene>
<name>A0A8H3F2R6_9LECA</name>
<feature type="region of interest" description="Disordered" evidence="1">
    <location>
        <begin position="176"/>
        <end position="199"/>
    </location>
</feature>
<protein>
    <recommendedName>
        <fullName evidence="5">Secreted protein</fullName>
    </recommendedName>
</protein>
<evidence type="ECO:0000256" key="2">
    <source>
        <dbReference type="SAM" id="SignalP"/>
    </source>
</evidence>
<feature type="signal peptide" evidence="2">
    <location>
        <begin position="1"/>
        <end position="19"/>
    </location>
</feature>
<evidence type="ECO:0008006" key="5">
    <source>
        <dbReference type="Google" id="ProtNLM"/>
    </source>
</evidence>
<dbReference type="Proteomes" id="UP000664534">
    <property type="component" value="Unassembled WGS sequence"/>
</dbReference>
<evidence type="ECO:0000313" key="4">
    <source>
        <dbReference type="Proteomes" id="UP000664534"/>
    </source>
</evidence>
<accession>A0A8H3F2R6</accession>
<feature type="chain" id="PRO_5034156911" description="Secreted protein" evidence="2">
    <location>
        <begin position="20"/>
        <end position="237"/>
    </location>
</feature>
<reference evidence="3" key="1">
    <citation type="submission" date="2021-03" db="EMBL/GenBank/DDBJ databases">
        <authorList>
            <person name="Tagirdzhanova G."/>
        </authorList>
    </citation>
    <scope>NUCLEOTIDE SEQUENCE</scope>
</reference>
<comment type="caution">
    <text evidence="3">The sequence shown here is derived from an EMBL/GenBank/DDBJ whole genome shotgun (WGS) entry which is preliminary data.</text>
</comment>
<sequence length="237" mass="24947">MHLLNTLLVVITGVATSAALVLDMHVAIEEPKDPKEVVALKPMPVESADFPSGFKDCGSYAANIIDIRLLGCVLDSPDPCLIPSETNITLEIDYSPYGSVGGVTYLLSSRNSSGELVLVNRTEAVTVDPDQTATASMPFSLPSSGLKTIKAQVLSDEMLACVEAYAIGLPPNPLTEATSHEPVTAFPAGSTSEEATVADEPAPVKPADGMLQRCFQVNSFLLAPDARDSPYDVATPN</sequence>